<keyword evidence="2" id="KW-1015">Disulfide bond</keyword>
<gene>
    <name evidence="6" type="ORF">ACFPET_20630</name>
</gene>
<feature type="region of interest" description="Disordered" evidence="3">
    <location>
        <begin position="250"/>
        <end position="279"/>
    </location>
</feature>
<evidence type="ECO:0000256" key="3">
    <source>
        <dbReference type="SAM" id="MobiDB-lite"/>
    </source>
</evidence>
<evidence type="ECO:0000259" key="5">
    <source>
        <dbReference type="SMART" id="SM00560"/>
    </source>
</evidence>
<feature type="region of interest" description="Disordered" evidence="3">
    <location>
        <begin position="769"/>
        <end position="793"/>
    </location>
</feature>
<dbReference type="SMART" id="SM00560">
    <property type="entry name" value="LamGL"/>
    <property type="match status" value="2"/>
</dbReference>
<sequence>MNPEDRHAFRWKRLVAAGVSTVLAATAAATFPWNAASPPSAQAEEAGQSDGAAQTAAAAREEAVSSGQPVEVLSERSERRDVVANPDGTFTASEHAAPVRARVGGEWRPIDTTLSVDSGNGIRPASTTLPIAFSEGGSDPLVTVRKSGSTFELDWEGDLPEPTVEGDSAHYADVLPGVDLVVTALAAGFTHTLVVTTAEAAANPALDAIDMPVTVDGVSVENAENGGMTVRDAGDEGVWMESGGAVMWDSSGIDRADSENTDPGLLRSMPESVDTTDVEGFSDTSAATKATGRKTEFDIDASDTAIGLRPDQAMLEDPDTVFPVFIDPVYHDYYRSAWAAVFDDYPHQEYWKWSNSQKHGGVGTWNDGASVKRQYIRVPTSRYRGKDILSAELAVAVGYNWYHDNHATGYNVNLRQVSGFSSSTNWNNMPSSSYVTYADAPAADGGQCKAPTNRSTSSMEWGITSTVQEAADDGKSSLSFEVRNYSEKESKRWLKICNNATLRVKYNTKPDQAPMDELRMNPGPVCAWNPSDGSRAVNELPTLYATLTDPDHGDTNEWGSYDGGKVTEQLKAKWELTDADDAVLWSGTGAAEKASGSEFELDLNTVSGLADKISDGTEVRWQVKAVDQEGAAGPWSGHGSPTRCRFWYDADAPDAPTISSQSLPQTDADGNEVVSPMVGQLGELTLSTTSTDVFSYRYDFLQDESGPQTVSVSQGGDPATITYRPLVPGRHVLQVTALDNAGNGTASTYSFRVSAAAPDGHWTLTDSVGSTTATDEADRNPGTPGGGVTFGVNGPGTRSAASFDGTIDAYVSTTSWGLTPTGASVSMAAWARVDDLSRDGVIAAIGSTGEAGMMLAYESTSTTGGRWKVAMADMPLNAFAYKEAAGGIVSESNQDEWVHLTGVYNSSTEILTLFANGKQIAQETGIIPWWGDGTVQIGRAETNGAYGDNFSGGIADVRVYDRVVPAPEAAYLGQQVPARKGLWQFSILGEGRTVENLDGGAKAVLSETGSEIYRWQDAPPDPSGNPPSRVLVGDGYLKLDSAGQGYASVPDPMIDSSRSFSLSLRAKLNTAHPEKAMTVMSLPGANESAITLSYDPAANDNQGGWVLRAMTSDAAGAETVSIVHSQVLPTDEDAGQLLSVVYDGITGQLRLYVDGQSTTALAEPFTTAWKATGDIQIGRGFASGSYNGYFHGGLDDFRIYQGVLDDTSIQRLNRDFEEFPDI</sequence>
<dbReference type="Gene3D" id="2.60.120.200">
    <property type="match status" value="2"/>
</dbReference>
<dbReference type="InterPro" id="IPR042837">
    <property type="entry name" value="PTX3"/>
</dbReference>
<dbReference type="Proteomes" id="UP001595823">
    <property type="component" value="Unassembled WGS sequence"/>
</dbReference>
<feature type="chain" id="PRO_5047185324" evidence="4">
    <location>
        <begin position="36"/>
        <end position="1222"/>
    </location>
</feature>
<dbReference type="InterPro" id="IPR006558">
    <property type="entry name" value="LamG-like"/>
</dbReference>
<dbReference type="PANTHER" id="PTHR46943">
    <property type="entry name" value="PENTRAXIN-RELATED PROTEIN PTX3"/>
    <property type="match status" value="1"/>
</dbReference>
<keyword evidence="1 4" id="KW-0732">Signal</keyword>
<dbReference type="PANTHER" id="PTHR46943:SF1">
    <property type="entry name" value="PENTRAXIN-RELATED PROTEIN PTX3"/>
    <property type="match status" value="1"/>
</dbReference>
<comment type="caution">
    <text evidence="6">The sequence shown here is derived from an EMBL/GenBank/DDBJ whole genome shotgun (WGS) entry which is preliminary data.</text>
</comment>
<dbReference type="InterPro" id="IPR013320">
    <property type="entry name" value="ConA-like_dom_sf"/>
</dbReference>
<feature type="signal peptide" evidence="4">
    <location>
        <begin position="1"/>
        <end position="35"/>
    </location>
</feature>
<evidence type="ECO:0000256" key="4">
    <source>
        <dbReference type="SAM" id="SignalP"/>
    </source>
</evidence>
<feature type="compositionally biased region" description="Low complexity" evidence="3">
    <location>
        <begin position="34"/>
        <end position="58"/>
    </location>
</feature>
<keyword evidence="7" id="KW-1185">Reference proteome</keyword>
<proteinExistence type="predicted"/>
<dbReference type="RefSeq" id="WP_380624767.1">
    <property type="nucleotide sequence ID" value="NZ_JBHSDK010000036.1"/>
</dbReference>
<feature type="domain" description="LamG-like jellyroll fold" evidence="5">
    <location>
        <begin position="823"/>
        <end position="967"/>
    </location>
</feature>
<organism evidence="6 7">
    <name type="scientific">Salininema proteolyticum</name>
    <dbReference type="NCBI Taxonomy" id="1607685"/>
    <lineage>
        <taxon>Bacteria</taxon>
        <taxon>Bacillati</taxon>
        <taxon>Actinomycetota</taxon>
        <taxon>Actinomycetes</taxon>
        <taxon>Glycomycetales</taxon>
        <taxon>Glycomycetaceae</taxon>
        <taxon>Salininema</taxon>
    </lineage>
</organism>
<evidence type="ECO:0000256" key="2">
    <source>
        <dbReference type="ARBA" id="ARBA00023157"/>
    </source>
</evidence>
<feature type="domain" description="LamG-like jellyroll fold" evidence="5">
    <location>
        <begin position="1058"/>
        <end position="1207"/>
    </location>
</feature>
<evidence type="ECO:0000313" key="7">
    <source>
        <dbReference type="Proteomes" id="UP001595823"/>
    </source>
</evidence>
<feature type="region of interest" description="Disordered" evidence="3">
    <location>
        <begin position="34"/>
        <end position="80"/>
    </location>
</feature>
<dbReference type="Pfam" id="PF13385">
    <property type="entry name" value="Laminin_G_3"/>
    <property type="match status" value="2"/>
</dbReference>
<evidence type="ECO:0000313" key="6">
    <source>
        <dbReference type="EMBL" id="MFC4337606.1"/>
    </source>
</evidence>
<protein>
    <submittedName>
        <fullName evidence="6">LamG-like jellyroll fold domain-containing protein</fullName>
    </submittedName>
</protein>
<reference evidence="7" key="1">
    <citation type="journal article" date="2019" name="Int. J. Syst. Evol. Microbiol.">
        <title>The Global Catalogue of Microorganisms (GCM) 10K type strain sequencing project: providing services to taxonomists for standard genome sequencing and annotation.</title>
        <authorList>
            <consortium name="The Broad Institute Genomics Platform"/>
            <consortium name="The Broad Institute Genome Sequencing Center for Infectious Disease"/>
            <person name="Wu L."/>
            <person name="Ma J."/>
        </authorList>
    </citation>
    <scope>NUCLEOTIDE SEQUENCE [LARGE SCALE GENOMIC DNA]</scope>
    <source>
        <strain evidence="7">IBRC-M 10908</strain>
    </source>
</reference>
<dbReference type="EMBL" id="JBHSDK010000036">
    <property type="protein sequence ID" value="MFC4337606.1"/>
    <property type="molecule type" value="Genomic_DNA"/>
</dbReference>
<evidence type="ECO:0000256" key="1">
    <source>
        <dbReference type="ARBA" id="ARBA00022729"/>
    </source>
</evidence>
<dbReference type="NCBIfam" id="NF033679">
    <property type="entry name" value="DNRLRE_dom"/>
    <property type="match status" value="1"/>
</dbReference>
<accession>A0ABV8U3C7</accession>
<name>A0ABV8U3C7_9ACTN</name>
<dbReference type="SUPFAM" id="SSF49899">
    <property type="entry name" value="Concanavalin A-like lectins/glucanases"/>
    <property type="match status" value="2"/>
</dbReference>